<dbReference type="GO" id="GO:0005737">
    <property type="term" value="C:cytoplasm"/>
    <property type="evidence" value="ECO:0007669"/>
    <property type="project" value="UniProtKB-SubCell"/>
</dbReference>
<dbReference type="InterPro" id="IPR000215">
    <property type="entry name" value="Serpin_fam"/>
</dbReference>
<dbReference type="Pfam" id="PF00079">
    <property type="entry name" value="Serpin"/>
    <property type="match status" value="1"/>
</dbReference>
<evidence type="ECO:0000256" key="4">
    <source>
        <dbReference type="ARBA" id="ARBA00022490"/>
    </source>
</evidence>
<dbReference type="PANTHER" id="PTHR11461:SF175">
    <property type="entry name" value="SERPIN B10"/>
    <property type="match status" value="1"/>
</dbReference>
<dbReference type="InterPro" id="IPR036186">
    <property type="entry name" value="Serpin_sf"/>
</dbReference>
<dbReference type="Gene3D" id="6.20.40.10">
    <property type="match status" value="1"/>
</dbReference>
<name>G3IIE4_CRIGR</name>
<feature type="domain" description="Serpin" evidence="9">
    <location>
        <begin position="1"/>
        <end position="179"/>
    </location>
</feature>
<evidence type="ECO:0000313" key="10">
    <source>
        <dbReference type="EMBL" id="EGW10478.1"/>
    </source>
</evidence>
<dbReference type="FunFam" id="2.30.39.10:FF:000035">
    <property type="entry name" value="Serine protease inhibitor (serpin) 16"/>
    <property type="match status" value="1"/>
</dbReference>
<dbReference type="GO" id="GO:0005634">
    <property type="term" value="C:nucleus"/>
    <property type="evidence" value="ECO:0007669"/>
    <property type="project" value="UniProtKB-SubCell"/>
</dbReference>
<comment type="subcellular location">
    <subcellularLocation>
        <location evidence="2">Cytoplasm</location>
    </subcellularLocation>
    <subcellularLocation>
        <location evidence="1">Nucleus</location>
    </subcellularLocation>
</comment>
<evidence type="ECO:0000256" key="3">
    <source>
        <dbReference type="ARBA" id="ARBA00006426"/>
    </source>
</evidence>
<accession>G3IIE4</accession>
<dbReference type="AlphaFoldDB" id="G3IIE4"/>
<keyword evidence="7" id="KW-0539">Nucleus</keyword>
<dbReference type="OMA" id="MAIMERP"/>
<dbReference type="InterPro" id="IPR023796">
    <property type="entry name" value="Serpin_dom"/>
</dbReference>
<evidence type="ECO:0000313" key="11">
    <source>
        <dbReference type="Proteomes" id="UP000001075"/>
    </source>
</evidence>
<dbReference type="GO" id="GO:0005615">
    <property type="term" value="C:extracellular space"/>
    <property type="evidence" value="ECO:0007669"/>
    <property type="project" value="InterPro"/>
</dbReference>
<evidence type="ECO:0000256" key="1">
    <source>
        <dbReference type="ARBA" id="ARBA00004123"/>
    </source>
</evidence>
<dbReference type="FunFam" id="2.10.310.10:FF:000001">
    <property type="entry name" value="Serpin family A member 1"/>
    <property type="match status" value="1"/>
</dbReference>
<dbReference type="Gene3D" id="2.30.39.10">
    <property type="entry name" value="Alpha-1-antitrypsin, domain 1"/>
    <property type="match status" value="1"/>
</dbReference>
<keyword evidence="6" id="KW-0722">Serine protease inhibitor</keyword>
<evidence type="ECO:0000256" key="2">
    <source>
        <dbReference type="ARBA" id="ARBA00004496"/>
    </source>
</evidence>
<reference evidence="11" key="1">
    <citation type="journal article" date="2011" name="Nat. Biotechnol.">
        <title>The genomic sequence of the Chinese hamster ovary (CHO)-K1 cell line.</title>
        <authorList>
            <person name="Xu X."/>
            <person name="Nagarajan H."/>
            <person name="Lewis N.E."/>
            <person name="Pan S."/>
            <person name="Cai Z."/>
            <person name="Liu X."/>
            <person name="Chen W."/>
            <person name="Xie M."/>
            <person name="Wang W."/>
            <person name="Hammond S."/>
            <person name="Andersen M.R."/>
            <person name="Neff N."/>
            <person name="Passarelli B."/>
            <person name="Koh W."/>
            <person name="Fan H.C."/>
            <person name="Wang J."/>
            <person name="Gui Y."/>
            <person name="Lee K.H."/>
            <person name="Betenbaugh M.J."/>
            <person name="Quake S.R."/>
            <person name="Famili I."/>
            <person name="Palsson B.O."/>
            <person name="Wang J."/>
        </authorList>
    </citation>
    <scope>NUCLEOTIDE SEQUENCE [LARGE SCALE GENOMIC DNA]</scope>
    <source>
        <strain evidence="11">CHO K1 cell line</strain>
    </source>
</reference>
<proteinExistence type="inferred from homology"/>
<dbReference type="PROSITE" id="PS00284">
    <property type="entry name" value="SERPIN"/>
    <property type="match status" value="1"/>
</dbReference>
<dbReference type="PANTHER" id="PTHR11461">
    <property type="entry name" value="SERINE PROTEASE INHIBITOR, SERPIN"/>
    <property type="match status" value="1"/>
</dbReference>
<keyword evidence="5" id="KW-0646">Protease inhibitor</keyword>
<protein>
    <recommendedName>
        <fullName evidence="8">Serpin B10</fullName>
    </recommendedName>
</protein>
<evidence type="ECO:0000259" key="9">
    <source>
        <dbReference type="SMART" id="SM00093"/>
    </source>
</evidence>
<dbReference type="eggNOG" id="KOG2392">
    <property type="taxonomic scope" value="Eukaryota"/>
</dbReference>
<evidence type="ECO:0000256" key="8">
    <source>
        <dbReference type="ARBA" id="ARBA00041146"/>
    </source>
</evidence>
<evidence type="ECO:0000256" key="7">
    <source>
        <dbReference type="ARBA" id="ARBA00023242"/>
    </source>
</evidence>
<sequence>MMSMKRDLQVFHIEELQTIGLQLHYQNRDLSLLLLLPEDVNGLEQLERAITYEKLNEWTSADMMDTLEVQLYLPKFKLEESYDLKPALSSMGMTDAFSQGEADFSNMSSERNLFLSNVFHKTFVEINEEGTEAAAGTGSEVSVRIKTPSIEFNADHPFLFFIRHNKTNTILFYGRFCSP</sequence>
<dbReference type="STRING" id="10029.G3IIE4"/>
<dbReference type="InterPro" id="IPR023795">
    <property type="entry name" value="Serpin_CS"/>
</dbReference>
<dbReference type="PaxDb" id="10029-XP_007611343.1"/>
<evidence type="ECO:0000256" key="5">
    <source>
        <dbReference type="ARBA" id="ARBA00022690"/>
    </source>
</evidence>
<dbReference type="InterPro" id="IPR042185">
    <property type="entry name" value="Serpin_sf_2"/>
</dbReference>
<gene>
    <name evidence="10" type="ORF">I79_023612</name>
</gene>
<dbReference type="GO" id="GO:0004867">
    <property type="term" value="F:serine-type endopeptidase inhibitor activity"/>
    <property type="evidence" value="ECO:0007669"/>
    <property type="project" value="UniProtKB-KW"/>
</dbReference>
<dbReference type="Proteomes" id="UP000001075">
    <property type="component" value="Unassembled WGS sequence"/>
</dbReference>
<keyword evidence="4" id="KW-0963">Cytoplasm</keyword>
<dbReference type="SUPFAM" id="SSF56574">
    <property type="entry name" value="Serpins"/>
    <property type="match status" value="1"/>
</dbReference>
<dbReference type="GO" id="GO:0030195">
    <property type="term" value="P:negative regulation of blood coagulation"/>
    <property type="evidence" value="ECO:0007669"/>
    <property type="project" value="UniProtKB-ARBA"/>
</dbReference>
<evidence type="ECO:0000256" key="6">
    <source>
        <dbReference type="ARBA" id="ARBA00022900"/>
    </source>
</evidence>
<comment type="similarity">
    <text evidence="3">Belongs to the serpin family. Ov-serpin subfamily.</text>
</comment>
<dbReference type="InParanoid" id="G3IIE4"/>
<organism evidence="10 11">
    <name type="scientific">Cricetulus griseus</name>
    <name type="common">Chinese hamster</name>
    <name type="synonym">Cricetulus barabensis griseus</name>
    <dbReference type="NCBI Taxonomy" id="10029"/>
    <lineage>
        <taxon>Eukaryota</taxon>
        <taxon>Metazoa</taxon>
        <taxon>Chordata</taxon>
        <taxon>Craniata</taxon>
        <taxon>Vertebrata</taxon>
        <taxon>Euteleostomi</taxon>
        <taxon>Mammalia</taxon>
        <taxon>Eutheria</taxon>
        <taxon>Euarchontoglires</taxon>
        <taxon>Glires</taxon>
        <taxon>Rodentia</taxon>
        <taxon>Myomorpha</taxon>
        <taxon>Muroidea</taxon>
        <taxon>Cricetidae</taxon>
        <taxon>Cricetinae</taxon>
        <taxon>Cricetulus</taxon>
    </lineage>
</organism>
<dbReference type="GO" id="GO:0045861">
    <property type="term" value="P:negative regulation of proteolysis"/>
    <property type="evidence" value="ECO:0007669"/>
    <property type="project" value="UniProtKB-ARBA"/>
</dbReference>
<dbReference type="EMBL" id="JH002994">
    <property type="protein sequence ID" value="EGW10478.1"/>
    <property type="molecule type" value="Genomic_DNA"/>
</dbReference>
<dbReference type="MEROPS" id="I04.964"/>
<dbReference type="SMART" id="SM00093">
    <property type="entry name" value="SERPIN"/>
    <property type="match status" value="1"/>
</dbReference>